<evidence type="ECO:0000313" key="3">
    <source>
        <dbReference type="EMBL" id="CAP25481.1"/>
    </source>
</evidence>
<dbReference type="InterPro" id="IPR012337">
    <property type="entry name" value="RNaseH-like_sf"/>
</dbReference>
<dbReference type="EMBL" id="HE601135">
    <property type="protein sequence ID" value="CAP25481.1"/>
    <property type="molecule type" value="Genomic_DNA"/>
</dbReference>
<dbReference type="SUPFAM" id="SSF53098">
    <property type="entry name" value="Ribonuclease H-like"/>
    <property type="match status" value="1"/>
</dbReference>
<dbReference type="PANTHER" id="PTHR35852">
    <property type="entry name" value="PROTEIN CBG16246"/>
    <property type="match status" value="1"/>
</dbReference>
<evidence type="ECO:0000313" key="4">
    <source>
        <dbReference type="Proteomes" id="UP000008549"/>
    </source>
</evidence>
<reference evidence="3 4" key="1">
    <citation type="journal article" date="2003" name="PLoS Biol.">
        <title>The genome sequence of Caenorhabditis briggsae: a platform for comparative genomics.</title>
        <authorList>
            <person name="Stein L.D."/>
            <person name="Bao Z."/>
            <person name="Blasiar D."/>
            <person name="Blumenthal T."/>
            <person name="Brent M.R."/>
            <person name="Chen N."/>
            <person name="Chinwalla A."/>
            <person name="Clarke L."/>
            <person name="Clee C."/>
            <person name="Coghlan A."/>
            <person name="Coulson A."/>
            <person name="D'Eustachio P."/>
            <person name="Fitch D.H."/>
            <person name="Fulton L.A."/>
            <person name="Fulton R.E."/>
            <person name="Griffiths-Jones S."/>
            <person name="Harris T.W."/>
            <person name="Hillier L.W."/>
            <person name="Kamath R."/>
            <person name="Kuwabara P.E."/>
            <person name="Mardis E.R."/>
            <person name="Marra M.A."/>
            <person name="Miner T.L."/>
            <person name="Minx P."/>
            <person name="Mullikin J.C."/>
            <person name="Plumb R.W."/>
            <person name="Rogers J."/>
            <person name="Schein J.E."/>
            <person name="Sohrmann M."/>
            <person name="Spieth J."/>
            <person name="Stajich J.E."/>
            <person name="Wei C."/>
            <person name="Willey D."/>
            <person name="Wilson R.K."/>
            <person name="Durbin R."/>
            <person name="Waterston R.H."/>
        </authorList>
    </citation>
    <scope>NUCLEOTIDE SEQUENCE [LARGE SCALE GENOMIC DNA]</scope>
    <source>
        <strain evidence="3 4">AF16</strain>
    </source>
</reference>
<gene>
    <name evidence="3 5" type="ORF">CBG04851</name>
    <name evidence="3" type="ORF">CBG_04851</name>
</gene>
<evidence type="ECO:0000313" key="5">
    <source>
        <dbReference type="WormBase" id="CBG04851"/>
    </source>
</evidence>
<feature type="compositionally biased region" description="Acidic residues" evidence="1">
    <location>
        <begin position="651"/>
        <end position="667"/>
    </location>
</feature>
<dbReference type="PROSITE" id="PS50181">
    <property type="entry name" value="FBOX"/>
    <property type="match status" value="1"/>
</dbReference>
<dbReference type="Pfam" id="PF01827">
    <property type="entry name" value="FTH"/>
    <property type="match status" value="1"/>
</dbReference>
<dbReference type="KEGG" id="cbr:CBG_04851"/>
<sequence length="688" mass="79880">MTRRALFSSPCRFTGVCFVFFSTSTSSEISRYLSEYYDPSTNESVEEYWKRKRFEYPGLYSAALFVFSIVPSEAMCETTFSTASFLLDKTKTRLLYKRVEMVVLVLNSQIFETHFQMTASFQSNFPICKRPDVVIRAITKQSDFKSVLTLSQVCRNFRRKKIIHGIGESNLPNTNFTRILVSAMILQFDCMILKYDSEQKTDVIQYLDKENGVCDRMFEKKHTNLKGITALDLAMGDLERILKFQKTELNSLSVTVNWSPRDSTPVARLFPEKLKNVLKSKIIKTKNLNISAFRQSYFMAVIPFVDSEFLEKLSINRPDGFKRRDKDAFNLDMEEIVSTEQWKKLEQFDSGSYKFSPPLEQLVHFSNINVHLNSFLLKDLKFLRQKHVFHSSIAMFFAKIGGIKGKLEPPTNVLVHFIECQQARRGDALRRWCAPYVPYMPHTGVLSLYPIHRRVLRRPSIMRMRAQELWVQNRSKNSGIFNQRIISNTSPCARSVGFYFSMNLAGWASNGGGLLLEEIRYTRIKIFEFLVLKKMFGIPRMISELGYFFDLAQNSGVPVDNFITMNISKHARLLGKQLSGQPLLFAMLTCAEMSSTETLKKRLCSKINISLEQCYIIIRISSHFPKNYFHSWHYQKIIIETSTKKNTSTTEEYEYDDENDDSEGEEYYESREHNDDTFGNDLAQIMKH</sequence>
<dbReference type="Proteomes" id="UP000008549">
    <property type="component" value="Unassembled WGS sequence"/>
</dbReference>
<feature type="region of interest" description="Disordered" evidence="1">
    <location>
        <begin position="648"/>
        <end position="680"/>
    </location>
</feature>
<name>A8WYM3_CAEBR</name>
<dbReference type="PANTHER" id="PTHR35852:SF2">
    <property type="entry name" value="PHB DOMAIN-CONTAINING PROTEIN"/>
    <property type="match status" value="1"/>
</dbReference>
<dbReference type="InParanoid" id="A8WYM3"/>
<dbReference type="InterPro" id="IPR001810">
    <property type="entry name" value="F-box_dom"/>
</dbReference>
<dbReference type="InterPro" id="IPR008906">
    <property type="entry name" value="HATC_C_dom"/>
</dbReference>
<dbReference type="Pfam" id="PF05699">
    <property type="entry name" value="Dimer_Tnp_hAT"/>
    <property type="match status" value="1"/>
</dbReference>
<accession>A8WYM3</accession>
<reference evidence="3 4" key="2">
    <citation type="journal article" date="2011" name="PLoS Genet.">
        <title>Caenorhabditis briggsae recombinant inbred line genotypes reveal inter-strain incompatibility and the evolution of recombination.</title>
        <authorList>
            <person name="Ross J.A."/>
            <person name="Koboldt D.C."/>
            <person name="Staisch J.E."/>
            <person name="Chamberlin H.M."/>
            <person name="Gupta B.P."/>
            <person name="Miller R.D."/>
            <person name="Baird S.E."/>
            <person name="Haag E.S."/>
        </authorList>
    </citation>
    <scope>NUCLEOTIDE SEQUENCE [LARGE SCALE GENOMIC DNA]</scope>
    <source>
        <strain evidence="3 4">AF16</strain>
    </source>
</reference>
<proteinExistence type="predicted"/>
<dbReference type="GeneID" id="8580018"/>
<dbReference type="RefSeq" id="XP_045092782.1">
    <property type="nucleotide sequence ID" value="XM_045238221.1"/>
</dbReference>
<dbReference type="WormBase" id="CBG04851">
    <property type="protein sequence ID" value="CBP41320"/>
    <property type="gene ID" value="WBGene00027450"/>
</dbReference>
<dbReference type="GO" id="GO:0046983">
    <property type="term" value="F:protein dimerization activity"/>
    <property type="evidence" value="ECO:0007669"/>
    <property type="project" value="InterPro"/>
</dbReference>
<dbReference type="CTD" id="8580018"/>
<dbReference type="HOGENOM" id="CLU_400228_0_0_1"/>
<protein>
    <submittedName>
        <fullName evidence="3">Protein CBG04851</fullName>
    </submittedName>
</protein>
<dbReference type="InterPro" id="IPR002900">
    <property type="entry name" value="DUF38/FTH_CAE_spp"/>
</dbReference>
<dbReference type="AlphaFoldDB" id="A8WYM3"/>
<keyword evidence="4" id="KW-1185">Reference proteome</keyword>
<evidence type="ECO:0000259" key="2">
    <source>
        <dbReference type="PROSITE" id="PS50181"/>
    </source>
</evidence>
<evidence type="ECO:0000256" key="1">
    <source>
        <dbReference type="SAM" id="MobiDB-lite"/>
    </source>
</evidence>
<feature type="domain" description="F-box" evidence="2">
    <location>
        <begin position="124"/>
        <end position="179"/>
    </location>
</feature>
<organism evidence="3 4">
    <name type="scientific">Caenorhabditis briggsae</name>
    <dbReference type="NCBI Taxonomy" id="6238"/>
    <lineage>
        <taxon>Eukaryota</taxon>
        <taxon>Metazoa</taxon>
        <taxon>Ecdysozoa</taxon>
        <taxon>Nematoda</taxon>
        <taxon>Chromadorea</taxon>
        <taxon>Rhabditida</taxon>
        <taxon>Rhabditina</taxon>
        <taxon>Rhabditomorpha</taxon>
        <taxon>Rhabditoidea</taxon>
        <taxon>Rhabditidae</taxon>
        <taxon>Peloderinae</taxon>
        <taxon>Caenorhabditis</taxon>
    </lineage>
</organism>